<keyword evidence="1" id="KW-0812">Transmembrane</keyword>
<evidence type="ECO:0000256" key="1">
    <source>
        <dbReference type="SAM" id="Phobius"/>
    </source>
</evidence>
<reference evidence="2" key="2">
    <citation type="submission" date="2020-09" db="EMBL/GenBank/DDBJ databases">
        <authorList>
            <person name="Sun Q."/>
            <person name="Zhou Y."/>
        </authorList>
    </citation>
    <scope>NUCLEOTIDE SEQUENCE</scope>
    <source>
        <strain evidence="2">CGMCC 1.15880</strain>
    </source>
</reference>
<dbReference type="AlphaFoldDB" id="A0A916QY10"/>
<dbReference type="Proteomes" id="UP000628017">
    <property type="component" value="Unassembled WGS sequence"/>
</dbReference>
<evidence type="ECO:0008006" key="4">
    <source>
        <dbReference type="Google" id="ProtNLM"/>
    </source>
</evidence>
<keyword evidence="1" id="KW-0472">Membrane</keyword>
<keyword evidence="1" id="KW-1133">Transmembrane helix</keyword>
<dbReference type="EMBL" id="BMKA01000002">
    <property type="protein sequence ID" value="GGA19956.1"/>
    <property type="molecule type" value="Genomic_DNA"/>
</dbReference>
<gene>
    <name evidence="2" type="ORF">GCM10011498_21100</name>
</gene>
<dbReference type="RefSeq" id="WP_188674416.1">
    <property type="nucleotide sequence ID" value="NZ_BMKA01000002.1"/>
</dbReference>
<name>A0A916QY10_9RHOB</name>
<feature type="transmembrane region" description="Helical" evidence="1">
    <location>
        <begin position="21"/>
        <end position="44"/>
    </location>
</feature>
<reference evidence="2" key="1">
    <citation type="journal article" date="2014" name="Int. J. Syst. Evol. Microbiol.">
        <title>Complete genome sequence of Corynebacterium casei LMG S-19264T (=DSM 44701T), isolated from a smear-ripened cheese.</title>
        <authorList>
            <consortium name="US DOE Joint Genome Institute (JGI-PGF)"/>
            <person name="Walter F."/>
            <person name="Albersmeier A."/>
            <person name="Kalinowski J."/>
            <person name="Ruckert C."/>
        </authorList>
    </citation>
    <scope>NUCLEOTIDE SEQUENCE</scope>
    <source>
        <strain evidence="2">CGMCC 1.15880</strain>
    </source>
</reference>
<keyword evidence="3" id="KW-1185">Reference proteome</keyword>
<comment type="caution">
    <text evidence="2">The sequence shown here is derived from an EMBL/GenBank/DDBJ whole genome shotgun (WGS) entry which is preliminary data.</text>
</comment>
<organism evidence="2 3">
    <name type="scientific">Neptunicoccus cionae</name>
    <dbReference type="NCBI Taxonomy" id="2035344"/>
    <lineage>
        <taxon>Bacteria</taxon>
        <taxon>Pseudomonadati</taxon>
        <taxon>Pseudomonadota</taxon>
        <taxon>Alphaproteobacteria</taxon>
        <taxon>Rhodobacterales</taxon>
        <taxon>Paracoccaceae</taxon>
        <taxon>Neptunicoccus</taxon>
    </lineage>
</organism>
<protein>
    <recommendedName>
        <fullName evidence="4">Pilus assembly protein</fullName>
    </recommendedName>
</protein>
<sequence>MRLLKQITNRLNALKRDESGATMVEFMFVLPLIAFWFAGTFTFFDAYSTWTRSVKATYTVADILSRQTEVDDEYISDMNTLFASIMGTDSSETYMRISNINRTEDGLEIDWSVGTGTYPELTRNQDIPDEIFPNLQIGESTILIESHIPFVPFQEYIGIEARLLVKKLVMNPRFTSKLANSDHPSGESS</sequence>
<proteinExistence type="predicted"/>
<evidence type="ECO:0000313" key="3">
    <source>
        <dbReference type="Proteomes" id="UP000628017"/>
    </source>
</evidence>
<evidence type="ECO:0000313" key="2">
    <source>
        <dbReference type="EMBL" id="GGA19956.1"/>
    </source>
</evidence>
<accession>A0A916QY10</accession>